<evidence type="ECO:0000256" key="3">
    <source>
        <dbReference type="SAM" id="Phobius"/>
    </source>
</evidence>
<feature type="region of interest" description="Disordered" evidence="2">
    <location>
        <begin position="1"/>
        <end position="42"/>
    </location>
</feature>
<evidence type="ECO:0000313" key="5">
    <source>
        <dbReference type="Proteomes" id="UP000594260"/>
    </source>
</evidence>
<dbReference type="OMA" id="GFMLVHL"/>
<dbReference type="Gene3D" id="3.60.20.40">
    <property type="match status" value="1"/>
</dbReference>
<dbReference type="PANTHER" id="PTHR11686:SF9">
    <property type="entry name" value="RE13973P"/>
    <property type="match status" value="1"/>
</dbReference>
<evidence type="ECO:0000256" key="1">
    <source>
        <dbReference type="PIRSR" id="PIRSR600101-2"/>
    </source>
</evidence>
<dbReference type="Proteomes" id="UP000594260">
    <property type="component" value="Unplaced"/>
</dbReference>
<dbReference type="InParanoid" id="A0A7M7JJ76"/>
<dbReference type="AlphaFoldDB" id="A0A7M7JJ76"/>
<feature type="binding site" evidence="1">
    <location>
        <begin position="463"/>
        <end position="465"/>
    </location>
    <ligand>
        <name>L-glutamate</name>
        <dbReference type="ChEBI" id="CHEBI:29985"/>
    </ligand>
</feature>
<dbReference type="Pfam" id="PF01019">
    <property type="entry name" value="G_glu_transpept"/>
    <property type="match status" value="1"/>
</dbReference>
<dbReference type="OrthoDB" id="1081007at2759"/>
<feature type="binding site" evidence="1">
    <location>
        <position position="529"/>
    </location>
    <ligand>
        <name>L-glutamate</name>
        <dbReference type="ChEBI" id="CHEBI:29985"/>
    </ligand>
</feature>
<keyword evidence="3" id="KW-0472">Membrane</keyword>
<dbReference type="FunFam" id="1.10.246.130:FF:000001">
    <property type="entry name" value="Gamma-glutamyltransferase 5 isoform 1"/>
    <property type="match status" value="1"/>
</dbReference>
<keyword evidence="3" id="KW-1133">Transmembrane helix</keyword>
<evidence type="ECO:0000256" key="2">
    <source>
        <dbReference type="SAM" id="MobiDB-lite"/>
    </source>
</evidence>
<keyword evidence="5" id="KW-1185">Reference proteome</keyword>
<evidence type="ECO:0000313" key="4">
    <source>
        <dbReference type="EnsemblMetazoa" id="XP_022647084"/>
    </source>
</evidence>
<name>A0A7M7JJ76_VARDE</name>
<feature type="binding site" evidence="1">
    <location>
        <position position="487"/>
    </location>
    <ligand>
        <name>L-glutamate</name>
        <dbReference type="ChEBI" id="CHEBI:29985"/>
    </ligand>
</feature>
<dbReference type="Gene3D" id="1.10.246.130">
    <property type="match status" value="1"/>
</dbReference>
<feature type="compositionally biased region" description="Basic and acidic residues" evidence="2">
    <location>
        <begin position="24"/>
        <end position="33"/>
    </location>
</feature>
<feature type="transmembrane region" description="Helical" evidence="3">
    <location>
        <begin position="55"/>
        <end position="79"/>
    </location>
</feature>
<dbReference type="GO" id="GO:0006751">
    <property type="term" value="P:glutathione catabolic process"/>
    <property type="evidence" value="ECO:0007669"/>
    <property type="project" value="InterPro"/>
</dbReference>
<dbReference type="GeneID" id="111244347"/>
<dbReference type="EnsemblMetazoa" id="XM_022791349">
    <property type="protein sequence ID" value="XP_022647084"/>
    <property type="gene ID" value="LOC111244347"/>
</dbReference>
<dbReference type="InterPro" id="IPR029055">
    <property type="entry name" value="Ntn_hydrolases_N"/>
</dbReference>
<dbReference type="InterPro" id="IPR043138">
    <property type="entry name" value="GGT_lsub"/>
</dbReference>
<dbReference type="PRINTS" id="PR01210">
    <property type="entry name" value="GGTRANSPTASE"/>
</dbReference>
<reference evidence="4" key="1">
    <citation type="submission" date="2021-01" db="UniProtKB">
        <authorList>
            <consortium name="EnsemblMetazoa"/>
        </authorList>
    </citation>
    <scope>IDENTIFICATION</scope>
</reference>
<proteinExistence type="predicted"/>
<organism evidence="4 5">
    <name type="scientific">Varroa destructor</name>
    <name type="common">Honeybee mite</name>
    <dbReference type="NCBI Taxonomy" id="109461"/>
    <lineage>
        <taxon>Eukaryota</taxon>
        <taxon>Metazoa</taxon>
        <taxon>Ecdysozoa</taxon>
        <taxon>Arthropoda</taxon>
        <taxon>Chelicerata</taxon>
        <taxon>Arachnida</taxon>
        <taxon>Acari</taxon>
        <taxon>Parasitiformes</taxon>
        <taxon>Mesostigmata</taxon>
        <taxon>Gamasina</taxon>
        <taxon>Dermanyssoidea</taxon>
        <taxon>Varroidae</taxon>
        <taxon>Varroa</taxon>
    </lineage>
</organism>
<keyword evidence="3" id="KW-0812">Transmembrane</keyword>
<dbReference type="FunCoup" id="A0A7M7JJ76">
    <property type="interactions" value="86"/>
</dbReference>
<dbReference type="RefSeq" id="XP_022647084.1">
    <property type="nucleotide sequence ID" value="XM_022791349.1"/>
</dbReference>
<dbReference type="GO" id="GO:0036374">
    <property type="term" value="F:glutathione hydrolase activity"/>
    <property type="evidence" value="ECO:0007669"/>
    <property type="project" value="InterPro"/>
</dbReference>
<feature type="binding site" evidence="1">
    <location>
        <begin position="506"/>
        <end position="507"/>
    </location>
    <ligand>
        <name>L-glutamate</name>
        <dbReference type="ChEBI" id="CHEBI:29985"/>
    </ligand>
</feature>
<feature type="binding site" evidence="1">
    <location>
        <position position="170"/>
    </location>
    <ligand>
        <name>L-glutamate</name>
        <dbReference type="ChEBI" id="CHEBI:29985"/>
    </ligand>
</feature>
<dbReference type="PANTHER" id="PTHR11686">
    <property type="entry name" value="GAMMA GLUTAMYL TRANSPEPTIDASE"/>
    <property type="match status" value="1"/>
</dbReference>
<dbReference type="GO" id="GO:0005886">
    <property type="term" value="C:plasma membrane"/>
    <property type="evidence" value="ECO:0007669"/>
    <property type="project" value="TreeGrafter"/>
</dbReference>
<dbReference type="InterPro" id="IPR000101">
    <property type="entry name" value="GGT_peptidase"/>
</dbReference>
<dbReference type="InterPro" id="IPR043137">
    <property type="entry name" value="GGT_ssub_C"/>
</dbReference>
<dbReference type="SUPFAM" id="SSF56235">
    <property type="entry name" value="N-terminal nucleophile aminohydrolases (Ntn hydrolases)"/>
    <property type="match status" value="1"/>
</dbReference>
<protein>
    <submittedName>
        <fullName evidence="4">Uncharacterized protein</fullName>
    </submittedName>
</protein>
<dbReference type="KEGG" id="vde:111244347"/>
<sequence>MGKMVSPEACSLVQSQAGPSRHYGTVEDERQGQETESDAQGSNAVTTNLTCQDCVIVSCIFAALLALNCVTIGFGLPALARKRAAYGNLTVPASSSPLRQFKSYVVVSDVNYCAPIGANVIAKGGSAVDAAIATLLCNGAVHPHAMGIGGGVIFTIYNHTTKTAFIIDGRETAPIGSELFPKDRLSTGALSIAVPGELSAYEKAHSLFGRMPWKQLVQPTIDLCRKGFPVTKELANALANKRNEISSNANLRLAYFNKEKRRIFVEGEIMTCSELAASLELIRDEKAAAFYGGSLGKQLISDLTRQGARLRLMDLFAYKAELREALRKDLLQANVTLYSPPLPGNGAILSLILSILDGYRFSAKNISDVRSASKMFHNIIESLKVGYIAKANLGDQTFLKNQTMLDYIMSTKFAEQIRHSIYNVTHSSECYRVPFDYPPKEERGISHTIVLTSNGDAVAATSSINKKFGSLILSPRTGILLNSHMADFSVEVYGSNAVASGKRPMSSMVPAIFVDIDGTPRLVLGGSGGNRITAGQAQVAIQNLYLGKNVKQAVDAPRLHYEPVHDKVFHEEQFPGVLVDKLCFRGYQVAEDHEPSAINAVSMNSAGIFANLDFRKLGSVAGL</sequence>
<accession>A0A7M7JJ76</accession>